<name>A0A6G1KXG7_9PEZI</name>
<evidence type="ECO:0000313" key="4">
    <source>
        <dbReference type="Proteomes" id="UP000799436"/>
    </source>
</evidence>
<feature type="compositionally biased region" description="Acidic residues" evidence="2">
    <location>
        <begin position="123"/>
        <end position="132"/>
    </location>
</feature>
<feature type="region of interest" description="Disordered" evidence="2">
    <location>
        <begin position="114"/>
        <end position="145"/>
    </location>
</feature>
<dbReference type="EMBL" id="ML995908">
    <property type="protein sequence ID" value="KAF2764868.1"/>
    <property type="molecule type" value="Genomic_DNA"/>
</dbReference>
<feature type="compositionally biased region" description="Basic and acidic residues" evidence="2">
    <location>
        <begin position="60"/>
        <end position="73"/>
    </location>
</feature>
<dbReference type="OrthoDB" id="125347at2759"/>
<keyword evidence="1" id="KW-0175">Coiled coil</keyword>
<feature type="region of interest" description="Disordered" evidence="2">
    <location>
        <begin position="33"/>
        <end position="100"/>
    </location>
</feature>
<sequence length="322" mass="35424">MEQINSLRQQLAAAEFLVASLRSQLARAEAQYHHYHSGRGTRSGTDVALTQAHSTQQSDGHVRTQRPQDDIIQERAFPTESNAREQIELRRAPQPYPQGHIRRDQLDKRQAGILPDNQHEASGDDVEDDAAEPGETIEPAEYPIPDGLTLPNVSVQTIFPDLGTVKAAIEAYALAQGWTPATKKRDRLRICMGCRTAPNCTFHVRAETCVEGARISASKMAHTCQTAIAGGDVPKRHHVASLRFLRQEVPKFMEITKATPTKDIQDAVLARFGTKISLAQCSKLRGRIREKKSSQQGCSKCGGHGHNKLTCPTAVRKSLGSV</sequence>
<reference evidence="3" key="1">
    <citation type="journal article" date="2020" name="Stud. Mycol.">
        <title>101 Dothideomycetes genomes: a test case for predicting lifestyles and emergence of pathogens.</title>
        <authorList>
            <person name="Haridas S."/>
            <person name="Albert R."/>
            <person name="Binder M."/>
            <person name="Bloem J."/>
            <person name="Labutti K."/>
            <person name="Salamov A."/>
            <person name="Andreopoulos B."/>
            <person name="Baker S."/>
            <person name="Barry K."/>
            <person name="Bills G."/>
            <person name="Bluhm B."/>
            <person name="Cannon C."/>
            <person name="Castanera R."/>
            <person name="Culley D."/>
            <person name="Daum C."/>
            <person name="Ezra D."/>
            <person name="Gonzalez J."/>
            <person name="Henrissat B."/>
            <person name="Kuo A."/>
            <person name="Liang C."/>
            <person name="Lipzen A."/>
            <person name="Lutzoni F."/>
            <person name="Magnuson J."/>
            <person name="Mondo S."/>
            <person name="Nolan M."/>
            <person name="Ohm R."/>
            <person name="Pangilinan J."/>
            <person name="Park H.-J."/>
            <person name="Ramirez L."/>
            <person name="Alfaro M."/>
            <person name="Sun H."/>
            <person name="Tritt A."/>
            <person name="Yoshinaga Y."/>
            <person name="Zwiers L.-H."/>
            <person name="Turgeon B."/>
            <person name="Goodwin S."/>
            <person name="Spatafora J."/>
            <person name="Crous P."/>
            <person name="Grigoriev I."/>
        </authorList>
    </citation>
    <scope>NUCLEOTIDE SEQUENCE</scope>
    <source>
        <strain evidence="3">CBS 116005</strain>
    </source>
</reference>
<feature type="coiled-coil region" evidence="1">
    <location>
        <begin position="4"/>
        <end position="31"/>
    </location>
</feature>
<accession>A0A6G1KXG7</accession>
<keyword evidence="4" id="KW-1185">Reference proteome</keyword>
<evidence type="ECO:0000256" key="2">
    <source>
        <dbReference type="SAM" id="MobiDB-lite"/>
    </source>
</evidence>
<evidence type="ECO:0000256" key="1">
    <source>
        <dbReference type="SAM" id="Coils"/>
    </source>
</evidence>
<gene>
    <name evidence="3" type="ORF">EJ03DRAFT_13922</name>
</gene>
<protein>
    <submittedName>
        <fullName evidence="3">Uncharacterized protein</fullName>
    </submittedName>
</protein>
<dbReference type="AlphaFoldDB" id="A0A6G1KXG7"/>
<proteinExistence type="predicted"/>
<feature type="compositionally biased region" description="Basic and acidic residues" evidence="2">
    <location>
        <begin position="82"/>
        <end position="91"/>
    </location>
</feature>
<dbReference type="Proteomes" id="UP000799436">
    <property type="component" value="Unassembled WGS sequence"/>
</dbReference>
<evidence type="ECO:0000313" key="3">
    <source>
        <dbReference type="EMBL" id="KAF2764868.1"/>
    </source>
</evidence>
<organism evidence="3 4">
    <name type="scientific">Teratosphaeria nubilosa</name>
    <dbReference type="NCBI Taxonomy" id="161662"/>
    <lineage>
        <taxon>Eukaryota</taxon>
        <taxon>Fungi</taxon>
        <taxon>Dikarya</taxon>
        <taxon>Ascomycota</taxon>
        <taxon>Pezizomycotina</taxon>
        <taxon>Dothideomycetes</taxon>
        <taxon>Dothideomycetidae</taxon>
        <taxon>Mycosphaerellales</taxon>
        <taxon>Teratosphaeriaceae</taxon>
        <taxon>Teratosphaeria</taxon>
    </lineage>
</organism>